<keyword evidence="3" id="KW-1185">Reference proteome</keyword>
<sequence>MTPPDWGRAGHRDFLRSPADNPSSAQVQDCRRPLGAGVSSSPQDGGTHWDAIRGPRSPYVDGQRRLPQSLTPATDIDGGFSSRRDNGYIASHPVI</sequence>
<gene>
    <name evidence="2" type="ORF">PVAP13_4KG380703</name>
</gene>
<feature type="region of interest" description="Disordered" evidence="1">
    <location>
        <begin position="1"/>
        <end position="95"/>
    </location>
</feature>
<comment type="caution">
    <text evidence="2">The sequence shown here is derived from an EMBL/GenBank/DDBJ whole genome shotgun (WGS) entry which is preliminary data.</text>
</comment>
<name>A0A8T0TW56_PANVG</name>
<evidence type="ECO:0000256" key="1">
    <source>
        <dbReference type="SAM" id="MobiDB-lite"/>
    </source>
</evidence>
<reference evidence="2" key="1">
    <citation type="submission" date="2020-05" db="EMBL/GenBank/DDBJ databases">
        <title>WGS assembly of Panicum virgatum.</title>
        <authorList>
            <person name="Lovell J.T."/>
            <person name="Jenkins J."/>
            <person name="Shu S."/>
            <person name="Juenger T.E."/>
            <person name="Schmutz J."/>
        </authorList>
    </citation>
    <scope>NUCLEOTIDE SEQUENCE</scope>
    <source>
        <strain evidence="2">AP13</strain>
    </source>
</reference>
<evidence type="ECO:0000313" key="2">
    <source>
        <dbReference type="EMBL" id="KAG2614307.1"/>
    </source>
</evidence>
<proteinExistence type="predicted"/>
<dbReference type="EMBL" id="CM029043">
    <property type="protein sequence ID" value="KAG2614307.1"/>
    <property type="molecule type" value="Genomic_DNA"/>
</dbReference>
<evidence type="ECO:0000313" key="3">
    <source>
        <dbReference type="Proteomes" id="UP000823388"/>
    </source>
</evidence>
<protein>
    <submittedName>
        <fullName evidence="2">Uncharacterized protein</fullName>
    </submittedName>
</protein>
<organism evidence="2 3">
    <name type="scientific">Panicum virgatum</name>
    <name type="common">Blackwell switchgrass</name>
    <dbReference type="NCBI Taxonomy" id="38727"/>
    <lineage>
        <taxon>Eukaryota</taxon>
        <taxon>Viridiplantae</taxon>
        <taxon>Streptophyta</taxon>
        <taxon>Embryophyta</taxon>
        <taxon>Tracheophyta</taxon>
        <taxon>Spermatophyta</taxon>
        <taxon>Magnoliopsida</taxon>
        <taxon>Liliopsida</taxon>
        <taxon>Poales</taxon>
        <taxon>Poaceae</taxon>
        <taxon>PACMAD clade</taxon>
        <taxon>Panicoideae</taxon>
        <taxon>Panicodae</taxon>
        <taxon>Paniceae</taxon>
        <taxon>Panicinae</taxon>
        <taxon>Panicum</taxon>
        <taxon>Panicum sect. Hiantes</taxon>
    </lineage>
</organism>
<dbReference type="AlphaFoldDB" id="A0A8T0TW56"/>
<dbReference type="Proteomes" id="UP000823388">
    <property type="component" value="Chromosome 4K"/>
</dbReference>
<accession>A0A8T0TW56</accession>